<dbReference type="Proteomes" id="UP000014012">
    <property type="component" value="Unassembled WGS sequence"/>
</dbReference>
<evidence type="ECO:0000313" key="2">
    <source>
        <dbReference type="EMBL" id="EON90355.1"/>
    </source>
</evidence>
<dbReference type="InterPro" id="IPR015392">
    <property type="entry name" value="TehB/YeaR-like_dom"/>
</dbReference>
<feature type="domain" description="TehB/YeaR-like" evidence="1">
    <location>
        <begin position="28"/>
        <end position="108"/>
    </location>
</feature>
<comment type="caution">
    <text evidence="2">The sequence shown here is derived from an EMBL/GenBank/DDBJ whole genome shotgun (WGS) entry which is preliminary data.</text>
</comment>
<dbReference type="HOGENOM" id="CLU_147375_1_0_6"/>
<organism evidence="2 3">
    <name type="scientific">Plesiomonas shigelloides 302-73</name>
    <dbReference type="NCBI Taxonomy" id="1315976"/>
    <lineage>
        <taxon>Bacteria</taxon>
        <taxon>Pseudomonadati</taxon>
        <taxon>Pseudomonadota</taxon>
        <taxon>Gammaproteobacteria</taxon>
        <taxon>Enterobacterales</taxon>
        <taxon>Enterobacteriaceae</taxon>
        <taxon>Plesiomonas</taxon>
    </lineage>
</organism>
<name>R8AVK0_PLESH</name>
<dbReference type="STRING" id="703.SAMEA2665130_00924"/>
<dbReference type="Pfam" id="PF09313">
    <property type="entry name" value="TehB-like"/>
    <property type="match status" value="1"/>
</dbReference>
<dbReference type="Gene3D" id="2.60.120.10">
    <property type="entry name" value="Jelly Rolls"/>
    <property type="match status" value="1"/>
</dbReference>
<dbReference type="SUPFAM" id="SSF51197">
    <property type="entry name" value="Clavaminate synthase-like"/>
    <property type="match status" value="1"/>
</dbReference>
<evidence type="ECO:0000259" key="1">
    <source>
        <dbReference type="Pfam" id="PF09313"/>
    </source>
</evidence>
<dbReference type="AlphaFoldDB" id="R8AVK0"/>
<sequence length="121" mass="13867">MHEHLRYATRSKGDKTMVTIPDYFTCHKQTPFFKRDSVPAALLSWHNTRAGVYARLSVMRGGICFTGFRGETQEIEREVIVAAGQFLVAPPQYWHKIALLTDDTCFNLDFFSDPQLHDTAE</sequence>
<dbReference type="PATRIC" id="fig|1315976.3.peg.474"/>
<dbReference type="InterPro" id="IPR014510">
    <property type="entry name" value="Tellurite-R_YeaR"/>
</dbReference>
<dbReference type="InterPro" id="IPR014710">
    <property type="entry name" value="RmlC-like_jellyroll"/>
</dbReference>
<dbReference type="PIRSF" id="PIRSF020632">
    <property type="entry name" value="YeaR"/>
    <property type="match status" value="1"/>
</dbReference>
<proteinExistence type="predicted"/>
<reference evidence="2 3" key="1">
    <citation type="journal article" date="2013" name="Genome Announc.">
        <title>Genome Sequence of Plesiomonas shigelloides Strain 302-73 (Serotype O1).</title>
        <authorList>
            <person name="Pique N."/>
            <person name="Aquilini E."/>
            <person name="Alioto T."/>
            <person name="Minana-Galbis D."/>
            <person name="Tomas J.M."/>
        </authorList>
    </citation>
    <scope>NUCLEOTIDE SEQUENCE [LARGE SCALE GENOMIC DNA]</scope>
    <source>
        <strain evidence="2 3">302-73</strain>
    </source>
</reference>
<keyword evidence="3" id="KW-1185">Reference proteome</keyword>
<dbReference type="EMBL" id="AQQO01000021">
    <property type="protein sequence ID" value="EON90355.1"/>
    <property type="molecule type" value="Genomic_DNA"/>
</dbReference>
<evidence type="ECO:0000313" key="3">
    <source>
        <dbReference type="Proteomes" id="UP000014012"/>
    </source>
</evidence>
<accession>R8AVK0</accession>
<protein>
    <recommendedName>
        <fullName evidence="1">TehB/YeaR-like domain-containing protein</fullName>
    </recommendedName>
</protein>
<gene>
    <name evidence="2" type="ORF">PLESHI_02467</name>
</gene>